<keyword evidence="3 4" id="KW-0443">Lipid metabolism</keyword>
<evidence type="ECO:0000256" key="4">
    <source>
        <dbReference type="RuleBase" id="RU363097"/>
    </source>
</evidence>
<organism evidence="7 8">
    <name type="scientific">Spodoptera litura</name>
    <name type="common">Asian cotton leafworm</name>
    <dbReference type="NCBI Taxonomy" id="69820"/>
    <lineage>
        <taxon>Eukaryota</taxon>
        <taxon>Metazoa</taxon>
        <taxon>Ecdysozoa</taxon>
        <taxon>Arthropoda</taxon>
        <taxon>Hexapoda</taxon>
        <taxon>Insecta</taxon>
        <taxon>Pterygota</taxon>
        <taxon>Neoptera</taxon>
        <taxon>Endopterygota</taxon>
        <taxon>Lepidoptera</taxon>
        <taxon>Glossata</taxon>
        <taxon>Ditrysia</taxon>
        <taxon>Noctuoidea</taxon>
        <taxon>Noctuidae</taxon>
        <taxon>Amphipyrinae</taxon>
        <taxon>Spodoptera</taxon>
    </lineage>
</organism>
<evidence type="ECO:0000313" key="8">
    <source>
        <dbReference type="RefSeq" id="XP_022814453.1"/>
    </source>
</evidence>
<dbReference type="InterPro" id="IPR013120">
    <property type="entry name" value="FAR_NAD-bd"/>
</dbReference>
<keyword evidence="7" id="KW-1185">Reference proteome</keyword>
<dbReference type="EC" id="1.2.1.84" evidence="4"/>
<dbReference type="GO" id="GO:0102965">
    <property type="term" value="F:alcohol-forming long-chain fatty acyl-CoA reductase activity"/>
    <property type="evidence" value="ECO:0007669"/>
    <property type="project" value="UniProtKB-EC"/>
</dbReference>
<dbReference type="PANTHER" id="PTHR11011">
    <property type="entry name" value="MALE STERILITY PROTEIN 2-RELATED"/>
    <property type="match status" value="1"/>
</dbReference>
<keyword evidence="4" id="KW-0560">Oxidoreductase</keyword>
<dbReference type="Pfam" id="PF03015">
    <property type="entry name" value="Sterile"/>
    <property type="match status" value="1"/>
</dbReference>
<keyword evidence="4" id="KW-0521">NADP</keyword>
<keyword evidence="4" id="KW-0812">Transmembrane</keyword>
<evidence type="ECO:0000259" key="5">
    <source>
        <dbReference type="Pfam" id="PF03015"/>
    </source>
</evidence>
<dbReference type="KEGG" id="sliu:111348175"/>
<dbReference type="Pfam" id="PF07993">
    <property type="entry name" value="NAD_binding_4"/>
    <property type="match status" value="1"/>
</dbReference>
<dbReference type="CDD" id="cd09071">
    <property type="entry name" value="FAR_C"/>
    <property type="match status" value="1"/>
</dbReference>
<comment type="function">
    <text evidence="4">Catalyzes the reduction of fatty acyl-CoA to fatty alcohols.</text>
</comment>
<dbReference type="InterPro" id="IPR026055">
    <property type="entry name" value="FAR"/>
</dbReference>
<evidence type="ECO:0000256" key="1">
    <source>
        <dbReference type="ARBA" id="ARBA00005928"/>
    </source>
</evidence>
<keyword evidence="2 4" id="KW-0444">Lipid biosynthesis</keyword>
<comment type="similarity">
    <text evidence="1 4">Belongs to the fatty acyl-CoA reductase family.</text>
</comment>
<evidence type="ECO:0000313" key="7">
    <source>
        <dbReference type="Proteomes" id="UP000301870"/>
    </source>
</evidence>
<evidence type="ECO:0000259" key="6">
    <source>
        <dbReference type="Pfam" id="PF07993"/>
    </source>
</evidence>
<feature type="transmembrane region" description="Helical" evidence="4">
    <location>
        <begin position="376"/>
        <end position="400"/>
    </location>
</feature>
<dbReference type="CDD" id="cd05236">
    <property type="entry name" value="FAR-N_SDR_e"/>
    <property type="match status" value="1"/>
</dbReference>
<name>A0A9J7IHC0_SPOLT</name>
<dbReference type="InterPro" id="IPR036291">
    <property type="entry name" value="NAD(P)-bd_dom_sf"/>
</dbReference>
<dbReference type="GeneID" id="111348175"/>
<dbReference type="Gene3D" id="3.40.50.720">
    <property type="entry name" value="NAD(P)-binding Rossmann-like Domain"/>
    <property type="match status" value="1"/>
</dbReference>
<evidence type="ECO:0000256" key="2">
    <source>
        <dbReference type="ARBA" id="ARBA00022516"/>
    </source>
</evidence>
<feature type="domain" description="Fatty acyl-CoA reductase C-terminal" evidence="5">
    <location>
        <begin position="387"/>
        <end position="477"/>
    </location>
</feature>
<dbReference type="PANTHER" id="PTHR11011:SF116">
    <property type="entry name" value="FATTY ACYL-COA REDUCTASE CG5065-RELATED"/>
    <property type="match status" value="1"/>
</dbReference>
<dbReference type="RefSeq" id="XP_022814453.1">
    <property type="nucleotide sequence ID" value="XM_022958685.1"/>
</dbReference>
<dbReference type="Proteomes" id="UP000301870">
    <property type="component" value="Chromosome 7"/>
</dbReference>
<dbReference type="AlphaFoldDB" id="A0A9J7IHC0"/>
<comment type="catalytic activity">
    <reaction evidence="4">
        <text>a long-chain fatty acyl-CoA + 2 NADPH + 2 H(+) = a long-chain primary fatty alcohol + 2 NADP(+) + CoA</text>
        <dbReference type="Rhea" id="RHEA:52716"/>
        <dbReference type="ChEBI" id="CHEBI:15378"/>
        <dbReference type="ChEBI" id="CHEBI:57287"/>
        <dbReference type="ChEBI" id="CHEBI:57783"/>
        <dbReference type="ChEBI" id="CHEBI:58349"/>
        <dbReference type="ChEBI" id="CHEBI:77396"/>
        <dbReference type="ChEBI" id="CHEBI:83139"/>
        <dbReference type="EC" id="1.2.1.84"/>
    </reaction>
</comment>
<dbReference type="SUPFAM" id="SSF51735">
    <property type="entry name" value="NAD(P)-binding Rossmann-fold domains"/>
    <property type="match status" value="1"/>
</dbReference>
<dbReference type="OrthoDB" id="429813at2759"/>
<feature type="domain" description="Thioester reductase (TE)" evidence="6">
    <location>
        <begin position="20"/>
        <end position="318"/>
    </location>
</feature>
<sequence length="480" mass="53999">MSKVNCSNVASFYSGKSVFITGGTGFVGKTLIEKLLYSCSGIDKIYVLVRDKYGKQASERLARITSTPAFDRIKTSRNEDLKKIVVISGDITRENLGLHENVLKTLENEVSIVFHLAATVAFRLPLKDAMRINVNGTENVIELCRRMKKLQAFVHVSTAFTNSDRKEINEVVYPMPINLEEARHVADRYSHDDVIVCAFMGKLLLEFLIGISTEFLIRILTVFHSLKLIPGRKPNTYTFSKAFAEQQVLKQCEDLPAAIVRPSIVMSSIKEPCPGWIDTWNGATGLFVGMPAGVLRVVLGRGSNVTDLVPVDIVTNLIVVAATECQKSKEIKVYNCCTGPSNPITCGEASTISRKVALKYSLNELPWPFLKFTPSVFLYTLITFLLQIVPAYLIDLWCILTGKKATQIKLQRRLKKVVDAVKFFLLNEWKFSDDNIRNLLNTMSPVDKEIFNFDVKTINWESCIEDYILGARKYLLKSEK</sequence>
<proteinExistence type="inferred from homology"/>
<evidence type="ECO:0000256" key="3">
    <source>
        <dbReference type="ARBA" id="ARBA00023098"/>
    </source>
</evidence>
<accession>A0A9J7IHC0</accession>
<reference evidence="8" key="1">
    <citation type="submission" date="2025-08" db="UniProtKB">
        <authorList>
            <consortium name="RefSeq"/>
        </authorList>
    </citation>
    <scope>IDENTIFICATION</scope>
    <source>
        <strain evidence="8">Ishihara</strain>
        <tissue evidence="8">Whole body</tissue>
    </source>
</reference>
<dbReference type="InterPro" id="IPR033640">
    <property type="entry name" value="FAR_C"/>
</dbReference>
<dbReference type="GO" id="GO:0035336">
    <property type="term" value="P:long-chain fatty-acyl-CoA metabolic process"/>
    <property type="evidence" value="ECO:0007669"/>
    <property type="project" value="TreeGrafter"/>
</dbReference>
<keyword evidence="4" id="KW-0472">Membrane</keyword>
<keyword evidence="4" id="KW-1133">Transmembrane helix</keyword>
<dbReference type="GO" id="GO:0080019">
    <property type="term" value="F:alcohol-forming very long-chain fatty acyl-CoA reductase activity"/>
    <property type="evidence" value="ECO:0007669"/>
    <property type="project" value="InterPro"/>
</dbReference>
<gene>
    <name evidence="8" type="primary">LOC111348175</name>
</gene>
<dbReference type="GO" id="GO:0005777">
    <property type="term" value="C:peroxisome"/>
    <property type="evidence" value="ECO:0007669"/>
    <property type="project" value="TreeGrafter"/>
</dbReference>
<protein>
    <recommendedName>
        <fullName evidence="4">Fatty acyl-CoA reductase</fullName>
        <ecNumber evidence="4">1.2.1.84</ecNumber>
    </recommendedName>
</protein>